<evidence type="ECO:0000259" key="2">
    <source>
        <dbReference type="Pfam" id="PF03703"/>
    </source>
</evidence>
<evidence type="ECO:0000313" key="3">
    <source>
        <dbReference type="EMBL" id="SBT18532.1"/>
    </source>
</evidence>
<reference evidence="3 6" key="1">
    <citation type="submission" date="2016-06" db="EMBL/GenBank/DDBJ databases">
        <authorList>
            <person name="Kjaerup R.B."/>
            <person name="Dalgaard T.S."/>
            <person name="Juul-Madsen H.R."/>
        </authorList>
    </citation>
    <scope>NUCLEOTIDE SEQUENCE [LARGE SCALE GENOMIC DNA]</scope>
    <source>
        <strain evidence="3 6">CECT 5115</strain>
    </source>
</reference>
<feature type="transmembrane region" description="Helical" evidence="1">
    <location>
        <begin position="34"/>
        <end position="54"/>
    </location>
</feature>
<feature type="transmembrane region" description="Helical" evidence="1">
    <location>
        <begin position="66"/>
        <end position="87"/>
    </location>
</feature>
<dbReference type="Pfam" id="PF03703">
    <property type="entry name" value="bPH_2"/>
    <property type="match status" value="1"/>
</dbReference>
<keyword evidence="5" id="KW-1185">Reference proteome</keyword>
<dbReference type="PANTHER" id="PTHR34473:SF2">
    <property type="entry name" value="UPF0699 TRANSMEMBRANE PROTEIN YDBT"/>
    <property type="match status" value="1"/>
</dbReference>
<dbReference type="InterPro" id="IPR005182">
    <property type="entry name" value="YdbS-like_PH"/>
</dbReference>
<dbReference type="Proteomes" id="UP000092871">
    <property type="component" value="Unassembled WGS sequence"/>
</dbReference>
<evidence type="ECO:0000256" key="1">
    <source>
        <dbReference type="SAM" id="Phobius"/>
    </source>
</evidence>
<keyword evidence="1" id="KW-1133">Transmembrane helix</keyword>
<dbReference type="EMBL" id="FLRA01000021">
    <property type="protein sequence ID" value="SBT18532.1"/>
    <property type="molecule type" value="Genomic_DNA"/>
</dbReference>
<accession>A0A1C3JTQ0</accession>
<organism evidence="3 6">
    <name type="scientific">Marinomonas gallaica</name>
    <dbReference type="NCBI Taxonomy" id="1806667"/>
    <lineage>
        <taxon>Bacteria</taxon>
        <taxon>Pseudomonadati</taxon>
        <taxon>Pseudomonadota</taxon>
        <taxon>Gammaproteobacteria</taxon>
        <taxon>Oceanospirillales</taxon>
        <taxon>Oceanospirillaceae</taxon>
        <taxon>Marinomonas</taxon>
    </lineage>
</organism>
<evidence type="ECO:0000313" key="4">
    <source>
        <dbReference type="EMBL" id="SBT22759.1"/>
    </source>
</evidence>
<evidence type="ECO:0000313" key="5">
    <source>
        <dbReference type="Proteomes" id="UP000092840"/>
    </source>
</evidence>
<protein>
    <submittedName>
        <fullName evidence="3">Bacterial membrane flanked domain protein</fullName>
    </submittedName>
</protein>
<dbReference type="OrthoDB" id="1750577at2"/>
<keyword evidence="1" id="KW-0472">Membrane</keyword>
<reference evidence="4 5" key="2">
    <citation type="submission" date="2016-06" db="EMBL/GenBank/DDBJ databases">
        <authorList>
            <person name="Rodrigo-Torres L."/>
            <person name="Arahal D.R."/>
        </authorList>
    </citation>
    <scope>NUCLEOTIDE SEQUENCE [LARGE SCALE GENOMIC DNA]</scope>
    <source>
        <strain evidence="4 5">CECT 5116</strain>
    </source>
</reference>
<dbReference type="AlphaFoldDB" id="A0A1C3JTQ0"/>
<gene>
    <name evidence="3" type="ORF">MGA5115_02663</name>
    <name evidence="4" type="ORF">MGA5116_03389</name>
</gene>
<feature type="domain" description="YdbS-like PH" evidence="2">
    <location>
        <begin position="92"/>
        <end position="168"/>
    </location>
</feature>
<sequence length="177" mass="19748">MEVFTNDAITTHSLPDLRTLPTEPISLAYRTYHIAATLILVIPVLGVLSALRFNPWLSLPTFLQSAYLYVFAAVVILSIGYLIYAYLACVRIRYSLREHDLTLKKGVICKQVICQPMLRIQHVELKQGPIDRFAGLAKLHVYSAGGAAHTFSIPGLEQVTAEKLRAYILEHKDLNAG</sequence>
<evidence type="ECO:0000313" key="6">
    <source>
        <dbReference type="Proteomes" id="UP000092871"/>
    </source>
</evidence>
<keyword evidence="1" id="KW-0812">Transmembrane</keyword>
<dbReference type="Proteomes" id="UP000092840">
    <property type="component" value="Unassembled WGS sequence"/>
</dbReference>
<name>A0A1C3JTQ0_9GAMM</name>
<proteinExistence type="predicted"/>
<dbReference type="EMBL" id="FLRB01000032">
    <property type="protein sequence ID" value="SBT22759.1"/>
    <property type="molecule type" value="Genomic_DNA"/>
</dbReference>
<dbReference type="RefSeq" id="WP_067037372.1">
    <property type="nucleotide sequence ID" value="NZ_FLRA01000021.1"/>
</dbReference>
<dbReference type="PANTHER" id="PTHR34473">
    <property type="entry name" value="UPF0699 TRANSMEMBRANE PROTEIN YDBS"/>
    <property type="match status" value="1"/>
</dbReference>